<dbReference type="GO" id="GO:0019139">
    <property type="term" value="F:cytokinin dehydrogenase activity"/>
    <property type="evidence" value="ECO:0007669"/>
    <property type="project" value="UniProtKB-EC"/>
</dbReference>
<name>A0AAD5Z428_9POAL</name>
<dbReference type="InterPro" id="IPR016166">
    <property type="entry name" value="FAD-bd_PCMH"/>
</dbReference>
<dbReference type="Proteomes" id="UP001210211">
    <property type="component" value="Unassembled WGS sequence"/>
</dbReference>
<dbReference type="InterPro" id="IPR050432">
    <property type="entry name" value="FAD-linked_Oxidoreductases_BP"/>
</dbReference>
<dbReference type="InterPro" id="IPR015345">
    <property type="entry name" value="Cytokinin_DH_FAD/cytokin-bd"/>
</dbReference>
<evidence type="ECO:0000256" key="3">
    <source>
        <dbReference type="ARBA" id="ARBA00022630"/>
    </source>
</evidence>
<proteinExistence type="inferred from homology"/>
<evidence type="ECO:0000256" key="2">
    <source>
        <dbReference type="ARBA" id="ARBA00005466"/>
    </source>
</evidence>
<dbReference type="PANTHER" id="PTHR13878">
    <property type="entry name" value="GULONOLACTONE OXIDASE"/>
    <property type="match status" value="1"/>
</dbReference>
<dbReference type="EMBL" id="JAMRDG010000002">
    <property type="protein sequence ID" value="KAJ3686517.1"/>
    <property type="molecule type" value="Genomic_DNA"/>
</dbReference>
<evidence type="ECO:0000259" key="7">
    <source>
        <dbReference type="PROSITE" id="PS51387"/>
    </source>
</evidence>
<dbReference type="InterPro" id="IPR036318">
    <property type="entry name" value="FAD-bd_PCMH-like_sf"/>
</dbReference>
<keyword evidence="6" id="KW-1133">Transmembrane helix</keyword>
<dbReference type="InterPro" id="IPR016170">
    <property type="entry name" value="Cytok_DH_C_sf"/>
</dbReference>
<comment type="caution">
    <text evidence="8">The sequence shown here is derived from an EMBL/GenBank/DDBJ whole genome shotgun (WGS) entry which is preliminary data.</text>
</comment>
<accession>A0AAD5Z428</accession>
<evidence type="ECO:0000256" key="5">
    <source>
        <dbReference type="ARBA" id="ARBA00023002"/>
    </source>
</evidence>
<keyword evidence="5" id="KW-0560">Oxidoreductase</keyword>
<protein>
    <recommendedName>
        <fullName evidence="7">FAD-binding PCMH-type domain-containing protein</fullName>
    </recommendedName>
</protein>
<evidence type="ECO:0000313" key="9">
    <source>
        <dbReference type="Proteomes" id="UP001210211"/>
    </source>
</evidence>
<organism evidence="8 9">
    <name type="scientific">Rhynchospora tenuis</name>
    <dbReference type="NCBI Taxonomy" id="198213"/>
    <lineage>
        <taxon>Eukaryota</taxon>
        <taxon>Viridiplantae</taxon>
        <taxon>Streptophyta</taxon>
        <taxon>Embryophyta</taxon>
        <taxon>Tracheophyta</taxon>
        <taxon>Spermatophyta</taxon>
        <taxon>Magnoliopsida</taxon>
        <taxon>Liliopsida</taxon>
        <taxon>Poales</taxon>
        <taxon>Cyperaceae</taxon>
        <taxon>Cyperoideae</taxon>
        <taxon>Rhynchosporeae</taxon>
        <taxon>Rhynchospora</taxon>
    </lineage>
</organism>
<feature type="transmembrane region" description="Helical" evidence="6">
    <location>
        <begin position="12"/>
        <end position="30"/>
    </location>
</feature>
<comment type="cofactor">
    <cofactor evidence="1">
        <name>FAD</name>
        <dbReference type="ChEBI" id="CHEBI:57692"/>
    </cofactor>
</comment>
<dbReference type="GO" id="GO:0071949">
    <property type="term" value="F:FAD binding"/>
    <property type="evidence" value="ECO:0007669"/>
    <property type="project" value="InterPro"/>
</dbReference>
<keyword evidence="3" id="KW-0285">Flavoprotein</keyword>
<dbReference type="SUPFAM" id="SSF55103">
    <property type="entry name" value="FAD-linked oxidases, C-terminal domain"/>
    <property type="match status" value="1"/>
</dbReference>
<dbReference type="PROSITE" id="PS51387">
    <property type="entry name" value="FAD_PCMH"/>
    <property type="match status" value="1"/>
</dbReference>
<feature type="domain" description="FAD-binding PCMH-type" evidence="7">
    <location>
        <begin position="62"/>
        <end position="264"/>
    </location>
</feature>
<evidence type="ECO:0000313" key="8">
    <source>
        <dbReference type="EMBL" id="KAJ3686517.1"/>
    </source>
</evidence>
<sequence>MKFQKSRQNSIILHVTILTSLVTIVFPVQFRPGIIPIELQTTDIISKIITDPDATSSFATDFGNFTPGAVFYPSSPNDIATLIRISYMSSKPFTISPRGVGHSIDGQTFAPNGIVVDMPLIGRGHVECRINVTNGPVSYADVGGEQHWINVLNSTLRHGLSPQVFTDYLYPTVGGTLSNAGLGGQAFRHGPQISNVYELDVITGQVILSEAQVPGTKSSFFSKSDIEKITRLASKKRGPLYLLEGGVYYNDATVTSMDEKLKMLLEELQYAPGFAFIRDVPFVDFLDRVHHEENYLRSLGLWWEDEMSVVIPDEEMFYIVSFLWSAASNDLEILQNKNKEVLLLCEKNKLGCKQYLPHYTNQADWQKHFGKKWCKFASKKQKFDPKALLSPGHQIFTPIEATSTEQNQISSLCTSGGSFCHQGNWIDQFYSSA</sequence>
<gene>
    <name evidence="8" type="ORF">LUZ61_015681</name>
</gene>
<dbReference type="Pfam" id="PF09265">
    <property type="entry name" value="Cytokin-bind"/>
    <property type="match status" value="2"/>
</dbReference>
<dbReference type="GO" id="GO:0009690">
    <property type="term" value="P:cytokinin metabolic process"/>
    <property type="evidence" value="ECO:0007669"/>
    <property type="project" value="InterPro"/>
</dbReference>
<comment type="similarity">
    <text evidence="2">Belongs to the oxygen-dependent FAD-linked oxidoreductase family.</text>
</comment>
<dbReference type="InterPro" id="IPR016167">
    <property type="entry name" value="FAD-bd_PCMH_sub1"/>
</dbReference>
<evidence type="ECO:0000256" key="1">
    <source>
        <dbReference type="ARBA" id="ARBA00001974"/>
    </source>
</evidence>
<dbReference type="Gene3D" id="3.30.43.10">
    <property type="entry name" value="Uridine Diphospho-n-acetylenolpyruvylglucosamine Reductase, domain 2"/>
    <property type="match status" value="2"/>
</dbReference>
<dbReference type="Gene3D" id="3.40.462.10">
    <property type="entry name" value="FAD-linked oxidases, C-terminal domain"/>
    <property type="match status" value="2"/>
</dbReference>
<keyword evidence="4" id="KW-0274">FAD</keyword>
<dbReference type="PANTHER" id="PTHR13878:SF65">
    <property type="entry name" value="CYTOKININ DEHYDROGENASE 10"/>
    <property type="match status" value="1"/>
</dbReference>
<dbReference type="InterPro" id="IPR016164">
    <property type="entry name" value="FAD-linked_Oxase-like_C"/>
</dbReference>
<dbReference type="AlphaFoldDB" id="A0AAD5Z428"/>
<dbReference type="SUPFAM" id="SSF56176">
    <property type="entry name" value="FAD-binding/transporter-associated domain-like"/>
    <property type="match status" value="1"/>
</dbReference>
<evidence type="ECO:0000256" key="6">
    <source>
        <dbReference type="SAM" id="Phobius"/>
    </source>
</evidence>
<keyword evidence="9" id="KW-1185">Reference proteome</keyword>
<dbReference type="InterPro" id="IPR016169">
    <property type="entry name" value="FAD-bd_PCMH_sub2"/>
</dbReference>
<keyword evidence="6" id="KW-0812">Transmembrane</keyword>
<dbReference type="Gene3D" id="3.30.465.10">
    <property type="match status" value="1"/>
</dbReference>
<reference evidence="8 9" key="1">
    <citation type="journal article" date="2022" name="Cell">
        <title>Repeat-based holocentromeres influence genome architecture and karyotype evolution.</title>
        <authorList>
            <person name="Hofstatter P.G."/>
            <person name="Thangavel G."/>
            <person name="Lux T."/>
            <person name="Neumann P."/>
            <person name="Vondrak T."/>
            <person name="Novak P."/>
            <person name="Zhang M."/>
            <person name="Costa L."/>
            <person name="Castellani M."/>
            <person name="Scott A."/>
            <person name="Toegelov H."/>
            <person name="Fuchs J."/>
            <person name="Mata-Sucre Y."/>
            <person name="Dias Y."/>
            <person name="Vanzela A.L.L."/>
            <person name="Huettel B."/>
            <person name="Almeida C.C.S."/>
            <person name="Simkova H."/>
            <person name="Souza G."/>
            <person name="Pedrosa-Harand A."/>
            <person name="Macas J."/>
            <person name="Mayer K.F.X."/>
            <person name="Houben A."/>
            <person name="Marques A."/>
        </authorList>
    </citation>
    <scope>NUCLEOTIDE SEQUENCE [LARGE SCALE GENOMIC DNA]</scope>
    <source>
        <strain evidence="8">RhyTen1mFocal</strain>
    </source>
</reference>
<evidence type="ECO:0000256" key="4">
    <source>
        <dbReference type="ARBA" id="ARBA00022827"/>
    </source>
</evidence>
<keyword evidence="6" id="KW-0472">Membrane</keyword>